<dbReference type="InterPro" id="IPR041909">
    <property type="entry name" value="Sbi_C3_db_domIV"/>
</dbReference>
<dbReference type="EMBL" id="ABJK02000010">
    <property type="protein sequence ID" value="EDT48517.1"/>
    <property type="molecule type" value="Genomic_DNA"/>
</dbReference>
<accession>A0ABP2DKC2</accession>
<feature type="compositionally biased region" description="Low complexity" evidence="4">
    <location>
        <begin position="190"/>
        <end position="209"/>
    </location>
</feature>
<evidence type="ECO:0000256" key="3">
    <source>
        <dbReference type="ARBA" id="ARBA00022729"/>
    </source>
</evidence>
<evidence type="ECO:0000256" key="2">
    <source>
        <dbReference type="ARBA" id="ARBA00022525"/>
    </source>
</evidence>
<keyword evidence="7" id="KW-1185">Reference proteome</keyword>
<evidence type="ECO:0000256" key="5">
    <source>
        <dbReference type="SAM" id="Phobius"/>
    </source>
</evidence>
<evidence type="ECO:0000256" key="4">
    <source>
        <dbReference type="SAM" id="MobiDB-lite"/>
    </source>
</evidence>
<dbReference type="Proteomes" id="UP000005602">
    <property type="component" value="Unassembled WGS sequence"/>
</dbReference>
<protein>
    <recommendedName>
        <fullName evidence="8">Peptidase</fullName>
    </recommendedName>
</protein>
<dbReference type="Gene3D" id="1.10.10.1270">
    <property type="entry name" value="Sbi, C3 binding domain IV"/>
    <property type="match status" value="2"/>
</dbReference>
<keyword evidence="5" id="KW-1133">Transmembrane helix</keyword>
<keyword evidence="5" id="KW-0472">Membrane</keyword>
<comment type="subcellular location">
    <subcellularLocation>
        <location evidence="1">Secreted</location>
    </subcellularLocation>
</comment>
<proteinExistence type="predicted"/>
<reference evidence="6" key="2">
    <citation type="submission" date="2013-09" db="EMBL/GenBank/DDBJ databases">
        <title>Draft genome sequence of Streptococcus infantarius subsp. infantarius ATCC BAA-102.</title>
        <authorList>
            <person name="Sudarsanam P."/>
            <person name="Ley R."/>
            <person name="Guruge J."/>
            <person name="Turnbaugh P.J."/>
            <person name="Mahowald M."/>
            <person name="Liep D."/>
            <person name="Gordon J."/>
        </authorList>
    </citation>
    <scope>NUCLEOTIDE SEQUENCE</scope>
    <source>
        <strain evidence="6">ATCC BAA-102</strain>
    </source>
</reference>
<feature type="compositionally biased region" description="Polar residues" evidence="4">
    <location>
        <begin position="210"/>
        <end position="231"/>
    </location>
</feature>
<evidence type="ECO:0000256" key="1">
    <source>
        <dbReference type="ARBA" id="ARBA00004613"/>
    </source>
</evidence>
<evidence type="ECO:0008006" key="8">
    <source>
        <dbReference type="Google" id="ProtNLM"/>
    </source>
</evidence>
<evidence type="ECO:0000313" key="7">
    <source>
        <dbReference type="Proteomes" id="UP000005602"/>
    </source>
</evidence>
<evidence type="ECO:0000313" key="6">
    <source>
        <dbReference type="EMBL" id="EDT48517.1"/>
    </source>
</evidence>
<organism evidence="6 7">
    <name type="scientific">Streptococcus infantarius subsp. infantarius ATCC BAA-102</name>
    <dbReference type="NCBI Taxonomy" id="471872"/>
    <lineage>
        <taxon>Bacteria</taxon>
        <taxon>Bacillati</taxon>
        <taxon>Bacillota</taxon>
        <taxon>Bacilli</taxon>
        <taxon>Lactobacillales</taxon>
        <taxon>Streptococcaceae</taxon>
        <taxon>Streptococcus</taxon>
    </lineage>
</organism>
<keyword evidence="2" id="KW-0964">Secreted</keyword>
<gene>
    <name evidence="6" type="ORF">STRINF_00203</name>
</gene>
<reference evidence="6" key="1">
    <citation type="submission" date="2008-03" db="EMBL/GenBank/DDBJ databases">
        <authorList>
            <person name="Fulton L."/>
            <person name="Clifton S."/>
            <person name="Fulton B."/>
            <person name="Xu J."/>
            <person name="Minx P."/>
            <person name="Pepin K.H."/>
            <person name="Johnson M."/>
            <person name="Thiruvilangam P."/>
            <person name="Bhonagiri V."/>
            <person name="Nash W.E."/>
            <person name="Mardis E.R."/>
            <person name="Wilson R.K."/>
        </authorList>
    </citation>
    <scope>NUCLEOTIDE SEQUENCE</scope>
    <source>
        <strain evidence="6">ATCC BAA-102</strain>
    </source>
</reference>
<feature type="region of interest" description="Disordered" evidence="4">
    <location>
        <begin position="190"/>
        <end position="231"/>
    </location>
</feature>
<name>A0ABP2DKC2_9STRE</name>
<sequence>MLLNTFIIKNVITTSLSHHIYFIIEGVFMKASKSEVTYFILSIILIAFAGGIYLFFGNTKTNTSSSQPKSSISSSSSSQTDLEAKAQELLSAAQANPSDEAVTNAQAAINKISDEAKKTDFQSQLDAVSAEVTNQTNAENAVKTAEDNQTSDNVAAAQAAIDVLTNQATKDQLQARLDAVSNAIAAANTATTDTDTAASSDSTTESTIDPNNASRTPTSVTTDGTYTYYSY</sequence>
<feature type="transmembrane region" description="Helical" evidence="5">
    <location>
        <begin position="36"/>
        <end position="56"/>
    </location>
</feature>
<comment type="caution">
    <text evidence="6">The sequence shown here is derived from an EMBL/GenBank/DDBJ whole genome shotgun (WGS) entry which is preliminary data.</text>
</comment>
<keyword evidence="5" id="KW-0812">Transmembrane</keyword>
<keyword evidence="3" id="KW-0732">Signal</keyword>